<gene>
    <name evidence="2" type="ORF">OIDMADRAFT_146853</name>
</gene>
<proteinExistence type="predicted"/>
<keyword evidence="1" id="KW-0732">Signal</keyword>
<dbReference type="EMBL" id="KN832879">
    <property type="protein sequence ID" value="KIM99365.1"/>
    <property type="molecule type" value="Genomic_DNA"/>
</dbReference>
<dbReference type="AlphaFoldDB" id="A0A0C3GTI2"/>
<dbReference type="Proteomes" id="UP000054321">
    <property type="component" value="Unassembled WGS sequence"/>
</dbReference>
<dbReference type="STRING" id="913774.A0A0C3GTI2"/>
<feature type="chain" id="PRO_5002177851" evidence="1">
    <location>
        <begin position="17"/>
        <end position="114"/>
    </location>
</feature>
<dbReference type="InParanoid" id="A0A0C3GTI2"/>
<dbReference type="OrthoDB" id="3563178at2759"/>
<accession>A0A0C3GTI2</accession>
<evidence type="ECO:0000313" key="2">
    <source>
        <dbReference type="EMBL" id="KIM99365.1"/>
    </source>
</evidence>
<evidence type="ECO:0000313" key="3">
    <source>
        <dbReference type="Proteomes" id="UP000054321"/>
    </source>
</evidence>
<sequence>MHFYYLLALFPLAAVAQTEVNGQCAGVASGFYQQDGICITISECDSYHGSYINNGCPGTADDVKCCVIGHALGTNPCGGDSACVWTFDSVCSDAGGHFETGYCPGGSDYECCIV</sequence>
<reference evidence="2 3" key="1">
    <citation type="submission" date="2014-04" db="EMBL/GenBank/DDBJ databases">
        <authorList>
            <consortium name="DOE Joint Genome Institute"/>
            <person name="Kuo A."/>
            <person name="Martino E."/>
            <person name="Perotto S."/>
            <person name="Kohler A."/>
            <person name="Nagy L.G."/>
            <person name="Floudas D."/>
            <person name="Copeland A."/>
            <person name="Barry K.W."/>
            <person name="Cichocki N."/>
            <person name="Veneault-Fourrey C."/>
            <person name="LaButti K."/>
            <person name="Lindquist E.A."/>
            <person name="Lipzen A."/>
            <person name="Lundell T."/>
            <person name="Morin E."/>
            <person name="Murat C."/>
            <person name="Sun H."/>
            <person name="Tunlid A."/>
            <person name="Henrissat B."/>
            <person name="Grigoriev I.V."/>
            <person name="Hibbett D.S."/>
            <person name="Martin F."/>
            <person name="Nordberg H.P."/>
            <person name="Cantor M.N."/>
            <person name="Hua S.X."/>
        </authorList>
    </citation>
    <scope>NUCLEOTIDE SEQUENCE [LARGE SCALE GENOMIC DNA]</scope>
    <source>
        <strain evidence="2 3">Zn</strain>
    </source>
</reference>
<dbReference type="HOGENOM" id="CLU_147540_1_0_1"/>
<name>A0A0C3GTI2_OIDMZ</name>
<evidence type="ECO:0000256" key="1">
    <source>
        <dbReference type="SAM" id="SignalP"/>
    </source>
</evidence>
<protein>
    <submittedName>
        <fullName evidence="2">Uncharacterized protein</fullName>
    </submittedName>
</protein>
<keyword evidence="3" id="KW-1185">Reference proteome</keyword>
<organism evidence="2 3">
    <name type="scientific">Oidiodendron maius (strain Zn)</name>
    <dbReference type="NCBI Taxonomy" id="913774"/>
    <lineage>
        <taxon>Eukaryota</taxon>
        <taxon>Fungi</taxon>
        <taxon>Dikarya</taxon>
        <taxon>Ascomycota</taxon>
        <taxon>Pezizomycotina</taxon>
        <taxon>Leotiomycetes</taxon>
        <taxon>Leotiomycetes incertae sedis</taxon>
        <taxon>Myxotrichaceae</taxon>
        <taxon>Oidiodendron</taxon>
    </lineage>
</organism>
<reference evidence="3" key="2">
    <citation type="submission" date="2015-01" db="EMBL/GenBank/DDBJ databases">
        <title>Evolutionary Origins and Diversification of the Mycorrhizal Mutualists.</title>
        <authorList>
            <consortium name="DOE Joint Genome Institute"/>
            <consortium name="Mycorrhizal Genomics Consortium"/>
            <person name="Kohler A."/>
            <person name="Kuo A."/>
            <person name="Nagy L.G."/>
            <person name="Floudas D."/>
            <person name="Copeland A."/>
            <person name="Barry K.W."/>
            <person name="Cichocki N."/>
            <person name="Veneault-Fourrey C."/>
            <person name="LaButti K."/>
            <person name="Lindquist E.A."/>
            <person name="Lipzen A."/>
            <person name="Lundell T."/>
            <person name="Morin E."/>
            <person name="Murat C."/>
            <person name="Riley R."/>
            <person name="Ohm R."/>
            <person name="Sun H."/>
            <person name="Tunlid A."/>
            <person name="Henrissat B."/>
            <person name="Grigoriev I.V."/>
            <person name="Hibbett D.S."/>
            <person name="Martin F."/>
        </authorList>
    </citation>
    <scope>NUCLEOTIDE SEQUENCE [LARGE SCALE GENOMIC DNA]</scope>
    <source>
        <strain evidence="3">Zn</strain>
    </source>
</reference>
<feature type="signal peptide" evidence="1">
    <location>
        <begin position="1"/>
        <end position="16"/>
    </location>
</feature>